<reference evidence="3 4" key="1">
    <citation type="submission" date="2020-01" db="EMBL/GenBank/DDBJ databases">
        <title>Complete genome sequence of Chitinophaga sp. H33E-04 isolated from quinoa roots.</title>
        <authorList>
            <person name="Weon H.-Y."/>
            <person name="Lee S.A."/>
        </authorList>
    </citation>
    <scope>NUCLEOTIDE SEQUENCE [LARGE SCALE GENOMIC DNA]</scope>
    <source>
        <strain evidence="3 4">H33E-04</strain>
    </source>
</reference>
<sequence length="392" mass="41572">MKTRILLLSGMFALTSFYAQAQNNILKSLYLTDTAALSSGGASLIRLYSGAATSDRLRWAIGTVAPETGSNVGSSFRLFRYADNGALLGTVIAIDRNTGRVDAPLGFRVGTLLATQSVASDQPGYGAGIFGTGTGSNNQSVLGFYESNGSVRQGYVGKGFASSTNADIYLVSEIGGVALGAKNGYINLVNGTANIIKFNAAGYGAPTINTRSLGSKIVLHDAVSSSSTNMDYAIGLENGASTYGWFAVPTNTTAHGWNFYGGTTKVGNLDGAGNLNLAGNVFIGTTSTQVTLKVNGVINARNMTVVTTGWPDYVFGEDYKLPSLQEISNYIKENHHLPNVPAAAEVEKNGLDVGEMQKKMMEKIEELTLHLIRLDEENRQLKAEVEKMKASK</sequence>
<dbReference type="Proteomes" id="UP000476411">
    <property type="component" value="Chromosome"/>
</dbReference>
<name>A0A6B9ZNM0_9BACT</name>
<keyword evidence="1" id="KW-0175">Coiled coil</keyword>
<organism evidence="3 4">
    <name type="scientific">Chitinophaga agri</name>
    <dbReference type="NCBI Taxonomy" id="2703787"/>
    <lineage>
        <taxon>Bacteria</taxon>
        <taxon>Pseudomonadati</taxon>
        <taxon>Bacteroidota</taxon>
        <taxon>Chitinophagia</taxon>
        <taxon>Chitinophagales</taxon>
        <taxon>Chitinophagaceae</taxon>
        <taxon>Chitinophaga</taxon>
    </lineage>
</organism>
<proteinExistence type="predicted"/>
<feature type="chain" id="PRO_5025586128" evidence="2">
    <location>
        <begin position="22"/>
        <end position="392"/>
    </location>
</feature>
<feature type="signal peptide" evidence="2">
    <location>
        <begin position="1"/>
        <end position="21"/>
    </location>
</feature>
<keyword evidence="4" id="KW-1185">Reference proteome</keyword>
<dbReference type="EMBL" id="CP048113">
    <property type="protein sequence ID" value="QHS63882.1"/>
    <property type="molecule type" value="Genomic_DNA"/>
</dbReference>
<protein>
    <submittedName>
        <fullName evidence="3">Uncharacterized protein</fullName>
    </submittedName>
</protein>
<accession>A0A6B9ZNM0</accession>
<gene>
    <name evidence="3" type="ORF">GWR21_31170</name>
</gene>
<evidence type="ECO:0000313" key="4">
    <source>
        <dbReference type="Proteomes" id="UP000476411"/>
    </source>
</evidence>
<keyword evidence="2" id="KW-0732">Signal</keyword>
<evidence type="ECO:0000313" key="3">
    <source>
        <dbReference type="EMBL" id="QHS63882.1"/>
    </source>
</evidence>
<feature type="coiled-coil region" evidence="1">
    <location>
        <begin position="357"/>
        <end position="391"/>
    </location>
</feature>
<evidence type="ECO:0000256" key="1">
    <source>
        <dbReference type="SAM" id="Coils"/>
    </source>
</evidence>
<dbReference type="RefSeq" id="WP_162335598.1">
    <property type="nucleotide sequence ID" value="NZ_CP048113.1"/>
</dbReference>
<evidence type="ECO:0000256" key="2">
    <source>
        <dbReference type="SAM" id="SignalP"/>
    </source>
</evidence>
<dbReference type="AlphaFoldDB" id="A0A6B9ZNM0"/>
<dbReference type="KEGG" id="chih:GWR21_31170"/>